<dbReference type="EMBL" id="BAABJP010000010">
    <property type="protein sequence ID" value="GAA5155362.1"/>
    <property type="molecule type" value="Genomic_DNA"/>
</dbReference>
<evidence type="ECO:0000313" key="5">
    <source>
        <dbReference type="EMBL" id="GAA5155362.1"/>
    </source>
</evidence>
<evidence type="ECO:0000256" key="2">
    <source>
        <dbReference type="ARBA" id="ARBA00006411"/>
    </source>
</evidence>
<name>A0ABP9Q0Y0_9PSEU</name>
<evidence type="ECO:0000313" key="6">
    <source>
        <dbReference type="Proteomes" id="UP001428817"/>
    </source>
</evidence>
<evidence type="ECO:0008006" key="7">
    <source>
        <dbReference type="Google" id="ProtNLM"/>
    </source>
</evidence>
<comment type="similarity">
    <text evidence="2">Belongs to the EspG family.</text>
</comment>
<comment type="subcellular location">
    <subcellularLocation>
        <location evidence="1">Cytoplasm</location>
    </subcellularLocation>
</comment>
<gene>
    <name evidence="5" type="ORF">GCM10023321_28570</name>
</gene>
<evidence type="ECO:0000256" key="4">
    <source>
        <dbReference type="ARBA" id="ARBA00023186"/>
    </source>
</evidence>
<reference evidence="6" key="1">
    <citation type="journal article" date="2019" name="Int. J. Syst. Evol. Microbiol.">
        <title>The Global Catalogue of Microorganisms (GCM) 10K type strain sequencing project: providing services to taxonomists for standard genome sequencing and annotation.</title>
        <authorList>
            <consortium name="The Broad Institute Genomics Platform"/>
            <consortium name="The Broad Institute Genome Sequencing Center for Infectious Disease"/>
            <person name="Wu L."/>
            <person name="Ma J."/>
        </authorList>
    </citation>
    <scope>NUCLEOTIDE SEQUENCE [LARGE SCALE GENOMIC DNA]</scope>
    <source>
        <strain evidence="6">JCM 18303</strain>
    </source>
</reference>
<keyword evidence="4" id="KW-0143">Chaperone</keyword>
<comment type="caution">
    <text evidence="5">The sequence shown here is derived from an EMBL/GenBank/DDBJ whole genome shotgun (WGS) entry which is preliminary data.</text>
</comment>
<sequence length="273" mass="28579">MVNRHPAAIQLTPTELLACWEALRLGETPVLFRLRRPGWTPAERAGADGLLREAMAGLSRRGLSDGSRPAPVLVGLLRVIAQADYHLDIRYANPSGAGRPVLGVGAVAGAQGAIVLSHDGAGPIRLRPLDGSRVAGALLDLLGPITPGEGTPVNIPADTLDTAASRLAKGDGFAALTDELRALGVDRQAANSLARMCSGILGGGQLGATARYGGPERRAPWVIGFHRTGSGHFMLLRKAGTVTVAPTDPQRLAHQWRELTDALHTAPDLRVLA</sequence>
<dbReference type="Pfam" id="PF14011">
    <property type="entry name" value="ESX-1_EspG"/>
    <property type="match status" value="1"/>
</dbReference>
<keyword evidence="6" id="KW-1185">Reference proteome</keyword>
<evidence type="ECO:0000256" key="3">
    <source>
        <dbReference type="ARBA" id="ARBA00022490"/>
    </source>
</evidence>
<dbReference type="Proteomes" id="UP001428817">
    <property type="component" value="Unassembled WGS sequence"/>
</dbReference>
<evidence type="ECO:0000256" key="1">
    <source>
        <dbReference type="ARBA" id="ARBA00004496"/>
    </source>
</evidence>
<protein>
    <recommendedName>
        <fullName evidence="7">ESX secretion-associated protein EspG</fullName>
    </recommendedName>
</protein>
<organism evidence="5 6">
    <name type="scientific">Pseudonocardia eucalypti</name>
    <dbReference type="NCBI Taxonomy" id="648755"/>
    <lineage>
        <taxon>Bacteria</taxon>
        <taxon>Bacillati</taxon>
        <taxon>Actinomycetota</taxon>
        <taxon>Actinomycetes</taxon>
        <taxon>Pseudonocardiales</taxon>
        <taxon>Pseudonocardiaceae</taxon>
        <taxon>Pseudonocardia</taxon>
    </lineage>
</organism>
<dbReference type="InterPro" id="IPR025734">
    <property type="entry name" value="EspG"/>
</dbReference>
<accession>A0ABP9Q0Y0</accession>
<keyword evidence="3" id="KW-0963">Cytoplasm</keyword>
<proteinExistence type="inferred from homology"/>